<dbReference type="EMBL" id="JACIJH010000001">
    <property type="protein sequence ID" value="MBB5705194.1"/>
    <property type="molecule type" value="Genomic_DNA"/>
</dbReference>
<gene>
    <name evidence="2" type="ORF">FHR21_000519</name>
</gene>
<name>A0A7W9EP83_9SPHN</name>
<evidence type="ECO:0008006" key="4">
    <source>
        <dbReference type="Google" id="ProtNLM"/>
    </source>
</evidence>
<accession>A0A7W9EP83</accession>
<organism evidence="2 3">
    <name type="scientific">Sphingopyxis panaciterrulae</name>
    <dbReference type="NCBI Taxonomy" id="462372"/>
    <lineage>
        <taxon>Bacteria</taxon>
        <taxon>Pseudomonadati</taxon>
        <taxon>Pseudomonadota</taxon>
        <taxon>Alphaproteobacteria</taxon>
        <taxon>Sphingomonadales</taxon>
        <taxon>Sphingomonadaceae</taxon>
        <taxon>Sphingopyxis</taxon>
    </lineage>
</organism>
<feature type="chain" id="PRO_5031485912" description="Lipoprotein" evidence="1">
    <location>
        <begin position="22"/>
        <end position="102"/>
    </location>
</feature>
<reference evidence="2 3" key="1">
    <citation type="submission" date="2020-08" db="EMBL/GenBank/DDBJ databases">
        <title>Genomic Encyclopedia of Type Strains, Phase IV (KMG-IV): sequencing the most valuable type-strain genomes for metagenomic binning, comparative biology and taxonomic classification.</title>
        <authorList>
            <person name="Goeker M."/>
        </authorList>
    </citation>
    <scope>NUCLEOTIDE SEQUENCE [LARGE SCALE GENOMIC DNA]</scope>
    <source>
        <strain evidence="2 3">DSM 27163</strain>
    </source>
</reference>
<keyword evidence="1" id="KW-0732">Signal</keyword>
<evidence type="ECO:0000313" key="2">
    <source>
        <dbReference type="EMBL" id="MBB5705194.1"/>
    </source>
</evidence>
<evidence type="ECO:0000313" key="3">
    <source>
        <dbReference type="Proteomes" id="UP000537161"/>
    </source>
</evidence>
<dbReference type="Proteomes" id="UP000537161">
    <property type="component" value="Unassembled WGS sequence"/>
</dbReference>
<comment type="caution">
    <text evidence="2">The sequence shown here is derived from an EMBL/GenBank/DDBJ whole genome shotgun (WGS) entry which is preliminary data.</text>
</comment>
<proteinExistence type="predicted"/>
<sequence>MRTTIAALSILPLLLGGCVSAVKTVVTAPVKAVGKVADWSTTSQEEADRNLGRSVREREAKLGKLTRQRDKAAEKCRGGDEEQCSRAEVLDHEIEAMTAAPY</sequence>
<protein>
    <recommendedName>
        <fullName evidence="4">Lipoprotein</fullName>
    </recommendedName>
</protein>
<feature type="signal peptide" evidence="1">
    <location>
        <begin position="1"/>
        <end position="21"/>
    </location>
</feature>
<keyword evidence="3" id="KW-1185">Reference proteome</keyword>
<dbReference type="AlphaFoldDB" id="A0A7W9EP83"/>
<dbReference type="PROSITE" id="PS51257">
    <property type="entry name" value="PROKAR_LIPOPROTEIN"/>
    <property type="match status" value="1"/>
</dbReference>
<evidence type="ECO:0000256" key="1">
    <source>
        <dbReference type="SAM" id="SignalP"/>
    </source>
</evidence>
<dbReference type="RefSeq" id="WP_184095003.1">
    <property type="nucleotide sequence ID" value="NZ_JACIJH010000001.1"/>
</dbReference>